<dbReference type="InterPro" id="IPR044516">
    <property type="entry name" value="UXS-like"/>
</dbReference>
<dbReference type="Gene3D" id="3.40.50.720">
    <property type="entry name" value="NAD(P)-binding Rossmann-like Domain"/>
    <property type="match status" value="1"/>
</dbReference>
<dbReference type="SUPFAM" id="SSF51735">
    <property type="entry name" value="NAD(P)-binding Rossmann-fold domains"/>
    <property type="match status" value="1"/>
</dbReference>
<dbReference type="GO" id="GO:0048040">
    <property type="term" value="F:UDP-glucuronate decarboxylase activity"/>
    <property type="evidence" value="ECO:0007669"/>
    <property type="project" value="UniProtKB-EC"/>
</dbReference>
<comment type="pathway">
    <text evidence="3">Nucleotide-sugar biosynthesis; UDP-alpha-D-xylose biosynthesis; UDP-alpha-D-xylose from UDP-alpha-D-glucuronate: step 1/1.</text>
</comment>
<dbReference type="UniPathway" id="UPA00796">
    <property type="reaction ID" value="UER00771"/>
</dbReference>
<dbReference type="GO" id="GO:0033320">
    <property type="term" value="P:UDP-D-xylose biosynthetic process"/>
    <property type="evidence" value="ECO:0007669"/>
    <property type="project" value="UniProtKB-UniPathway"/>
</dbReference>
<comment type="subcellular location">
    <subcellularLocation>
        <location evidence="2">Golgi apparatus</location>
        <location evidence="2">Golgi stack membrane</location>
        <topology evidence="2">Single-pass type II membrane protein</topology>
    </subcellularLocation>
</comment>
<proteinExistence type="inferred from homology"/>
<evidence type="ECO:0000259" key="15">
    <source>
        <dbReference type="Pfam" id="PF16363"/>
    </source>
</evidence>
<dbReference type="InterPro" id="IPR016040">
    <property type="entry name" value="NAD(P)-bd_dom"/>
</dbReference>
<sequence>MKNKACIITGGAGFIGSHLCRFLLEKGYRVICLDNLLTGNIANIHKLNNYSAFRFLKTDVIQKDQVNKLIGEKNINYIYHLASPASPPQYRKLAIETLLVNSIGTLNMLNLSRKFNSRFLLASTSEVYGDPKEHPQKESYHGNVNPVGLRACYDEGKRFAEALAMEYFRKFRMDIRIIRIFNTYGPNMLATDGRVISNFLTQALSGKPLTIYGSGDQTRSFCYVSDMVEGLVSAMENNNSNGQVINLGNPDEIQVRKLARLVLNLTKSKSKLVNVNKRLEDDPEKRKPDISKAISLLKWTPRIDLIIGLTNTVKFFRDL</sequence>
<keyword evidence="14" id="KW-0456">Lyase</keyword>
<comment type="similarity">
    <text evidence="4">Belongs to the NAD(P)-dependent epimerase/dehydratase family. UDP-glucuronic acid decarboxylase subfamily.</text>
</comment>
<evidence type="ECO:0000256" key="1">
    <source>
        <dbReference type="ARBA" id="ARBA00001911"/>
    </source>
</evidence>
<dbReference type="Proteomes" id="UP000177354">
    <property type="component" value="Unassembled WGS sequence"/>
</dbReference>
<dbReference type="GO" id="GO:0070403">
    <property type="term" value="F:NAD+ binding"/>
    <property type="evidence" value="ECO:0007669"/>
    <property type="project" value="InterPro"/>
</dbReference>
<dbReference type="Pfam" id="PF16363">
    <property type="entry name" value="GDP_Man_Dehyd"/>
    <property type="match status" value="1"/>
</dbReference>
<evidence type="ECO:0000256" key="13">
    <source>
        <dbReference type="ARBA" id="ARBA00023180"/>
    </source>
</evidence>
<evidence type="ECO:0000256" key="11">
    <source>
        <dbReference type="ARBA" id="ARBA00023034"/>
    </source>
</evidence>
<keyword evidence="7" id="KW-0210">Decarboxylase</keyword>
<evidence type="ECO:0000256" key="12">
    <source>
        <dbReference type="ARBA" id="ARBA00023136"/>
    </source>
</evidence>
<dbReference type="GO" id="GO:0042732">
    <property type="term" value="P:D-xylose metabolic process"/>
    <property type="evidence" value="ECO:0007669"/>
    <property type="project" value="InterPro"/>
</dbReference>
<comment type="cofactor">
    <cofactor evidence="1">
        <name>NAD(+)</name>
        <dbReference type="ChEBI" id="CHEBI:57540"/>
    </cofactor>
</comment>
<evidence type="ECO:0000256" key="4">
    <source>
        <dbReference type="ARBA" id="ARBA00007505"/>
    </source>
</evidence>
<evidence type="ECO:0000256" key="10">
    <source>
        <dbReference type="ARBA" id="ARBA00023027"/>
    </source>
</evidence>
<dbReference type="AlphaFoldDB" id="A0A1F5Z207"/>
<evidence type="ECO:0000256" key="8">
    <source>
        <dbReference type="ARBA" id="ARBA00022968"/>
    </source>
</evidence>
<evidence type="ECO:0000256" key="6">
    <source>
        <dbReference type="ARBA" id="ARBA00022692"/>
    </source>
</evidence>
<keyword evidence="10" id="KW-0520">NAD</keyword>
<gene>
    <name evidence="16" type="ORF">A2777_05500</name>
</gene>
<evidence type="ECO:0000256" key="9">
    <source>
        <dbReference type="ARBA" id="ARBA00022989"/>
    </source>
</evidence>
<evidence type="ECO:0000256" key="14">
    <source>
        <dbReference type="ARBA" id="ARBA00023239"/>
    </source>
</evidence>
<keyword evidence="11" id="KW-0333">Golgi apparatus</keyword>
<accession>A0A1F5Z207</accession>
<evidence type="ECO:0000313" key="17">
    <source>
        <dbReference type="Proteomes" id="UP000177354"/>
    </source>
</evidence>
<keyword evidence="13" id="KW-0325">Glycoprotein</keyword>
<dbReference type="EMBL" id="MFJF01000015">
    <property type="protein sequence ID" value="OGG06405.1"/>
    <property type="molecule type" value="Genomic_DNA"/>
</dbReference>
<keyword evidence="9" id="KW-1133">Transmembrane helix</keyword>
<evidence type="ECO:0000256" key="2">
    <source>
        <dbReference type="ARBA" id="ARBA00004447"/>
    </source>
</evidence>
<evidence type="ECO:0000256" key="5">
    <source>
        <dbReference type="ARBA" id="ARBA00012290"/>
    </source>
</evidence>
<keyword evidence="6" id="KW-0812">Transmembrane</keyword>
<dbReference type="PANTHER" id="PTHR43078">
    <property type="entry name" value="UDP-GLUCURONIC ACID DECARBOXYLASE-RELATED"/>
    <property type="match status" value="1"/>
</dbReference>
<dbReference type="PANTHER" id="PTHR43078:SF6">
    <property type="entry name" value="UDP-GLUCURONIC ACID DECARBOXYLASE 1"/>
    <property type="match status" value="1"/>
</dbReference>
<evidence type="ECO:0000313" key="16">
    <source>
        <dbReference type="EMBL" id="OGG06405.1"/>
    </source>
</evidence>
<reference evidence="16 17" key="1">
    <citation type="journal article" date="2016" name="Nat. Commun.">
        <title>Thousands of microbial genomes shed light on interconnected biogeochemical processes in an aquifer system.</title>
        <authorList>
            <person name="Anantharaman K."/>
            <person name="Brown C.T."/>
            <person name="Hug L.A."/>
            <person name="Sharon I."/>
            <person name="Castelle C.J."/>
            <person name="Probst A.J."/>
            <person name="Thomas B.C."/>
            <person name="Singh A."/>
            <person name="Wilkins M.J."/>
            <person name="Karaoz U."/>
            <person name="Brodie E.L."/>
            <person name="Williams K.H."/>
            <person name="Hubbard S.S."/>
            <person name="Banfield J.F."/>
        </authorList>
    </citation>
    <scope>NUCLEOTIDE SEQUENCE [LARGE SCALE GENOMIC DNA]</scope>
</reference>
<dbReference type="InterPro" id="IPR036291">
    <property type="entry name" value="NAD(P)-bd_dom_sf"/>
</dbReference>
<evidence type="ECO:0000256" key="7">
    <source>
        <dbReference type="ARBA" id="ARBA00022793"/>
    </source>
</evidence>
<comment type="caution">
    <text evidence="16">The sequence shown here is derived from an EMBL/GenBank/DDBJ whole genome shotgun (WGS) entry which is preliminary data.</text>
</comment>
<evidence type="ECO:0000256" key="3">
    <source>
        <dbReference type="ARBA" id="ARBA00005100"/>
    </source>
</evidence>
<keyword evidence="12" id="KW-0472">Membrane</keyword>
<dbReference type="EC" id="4.1.1.35" evidence="5"/>
<organism evidence="16 17">
    <name type="scientific">Candidatus Gottesmanbacteria bacterium RIFCSPHIGHO2_01_FULL_40_15</name>
    <dbReference type="NCBI Taxonomy" id="1798376"/>
    <lineage>
        <taxon>Bacteria</taxon>
        <taxon>Candidatus Gottesmaniibacteriota</taxon>
    </lineage>
</organism>
<dbReference type="GO" id="GO:0005737">
    <property type="term" value="C:cytoplasm"/>
    <property type="evidence" value="ECO:0007669"/>
    <property type="project" value="TreeGrafter"/>
</dbReference>
<dbReference type="FunFam" id="3.40.50.720:FF:000065">
    <property type="entry name" value="UDP-glucuronic acid decarboxylase 1"/>
    <property type="match status" value="1"/>
</dbReference>
<feature type="domain" description="NAD(P)-binding" evidence="15">
    <location>
        <begin position="7"/>
        <end position="305"/>
    </location>
</feature>
<name>A0A1F5Z207_9BACT</name>
<keyword evidence="8" id="KW-0735">Signal-anchor</keyword>
<protein>
    <recommendedName>
        <fullName evidence="5">UDP-glucuronate decarboxylase</fullName>
        <ecNumber evidence="5">4.1.1.35</ecNumber>
    </recommendedName>
</protein>